<evidence type="ECO:0000313" key="1">
    <source>
        <dbReference type="EMBL" id="CDY17584.1"/>
    </source>
</evidence>
<dbReference type="Proteomes" id="UP000028999">
    <property type="component" value="Unassembled WGS sequence"/>
</dbReference>
<dbReference type="EMBL" id="LK032075">
    <property type="protein sequence ID" value="CDY17584.1"/>
    <property type="molecule type" value="Genomic_DNA"/>
</dbReference>
<protein>
    <submittedName>
        <fullName evidence="1">BnaC01g27080D protein</fullName>
    </submittedName>
</protein>
<reference evidence="1 2" key="1">
    <citation type="journal article" date="2014" name="Science">
        <title>Plant genetics. Early allopolyploid evolution in the post-Neolithic Brassica napus oilseed genome.</title>
        <authorList>
            <person name="Chalhoub B."/>
            <person name="Denoeud F."/>
            <person name="Liu S."/>
            <person name="Parkin I.A."/>
            <person name="Tang H."/>
            <person name="Wang X."/>
            <person name="Chiquet J."/>
            <person name="Belcram H."/>
            <person name="Tong C."/>
            <person name="Samans B."/>
            <person name="Correa M."/>
            <person name="Da Silva C."/>
            <person name="Just J."/>
            <person name="Falentin C."/>
            <person name="Koh C.S."/>
            <person name="Le Clainche I."/>
            <person name="Bernard M."/>
            <person name="Bento P."/>
            <person name="Noel B."/>
            <person name="Labadie K."/>
            <person name="Alberti A."/>
            <person name="Charles M."/>
            <person name="Arnaud D."/>
            <person name="Guo H."/>
            <person name="Daviaud C."/>
            <person name="Alamery S."/>
            <person name="Jabbari K."/>
            <person name="Zhao M."/>
            <person name="Edger P.P."/>
            <person name="Chelaifa H."/>
            <person name="Tack D."/>
            <person name="Lassalle G."/>
            <person name="Mestiri I."/>
            <person name="Schnel N."/>
            <person name="Le Paslier M.C."/>
            <person name="Fan G."/>
            <person name="Renault V."/>
            <person name="Bayer P.E."/>
            <person name="Golicz A.A."/>
            <person name="Manoli S."/>
            <person name="Lee T.H."/>
            <person name="Thi V.H."/>
            <person name="Chalabi S."/>
            <person name="Hu Q."/>
            <person name="Fan C."/>
            <person name="Tollenaere R."/>
            <person name="Lu Y."/>
            <person name="Battail C."/>
            <person name="Shen J."/>
            <person name="Sidebottom C.H."/>
            <person name="Wang X."/>
            <person name="Canaguier A."/>
            <person name="Chauveau A."/>
            <person name="Berard A."/>
            <person name="Deniot G."/>
            <person name="Guan M."/>
            <person name="Liu Z."/>
            <person name="Sun F."/>
            <person name="Lim Y.P."/>
            <person name="Lyons E."/>
            <person name="Town C.D."/>
            <person name="Bancroft I."/>
            <person name="Wang X."/>
            <person name="Meng J."/>
            <person name="Ma J."/>
            <person name="Pires J.C."/>
            <person name="King G.J."/>
            <person name="Brunel D."/>
            <person name="Delourme R."/>
            <person name="Renard M."/>
            <person name="Aury J.M."/>
            <person name="Adams K.L."/>
            <person name="Batley J."/>
            <person name="Snowdon R.J."/>
            <person name="Tost J."/>
            <person name="Edwards D."/>
            <person name="Zhou Y."/>
            <person name="Hua W."/>
            <person name="Sharpe A.G."/>
            <person name="Paterson A.H."/>
            <person name="Guan C."/>
            <person name="Wincker P."/>
        </authorList>
    </citation>
    <scope>NUCLEOTIDE SEQUENCE [LARGE SCALE GENOMIC DNA]</scope>
    <source>
        <strain evidence="2">cv. Darmor-bzh</strain>
    </source>
</reference>
<dbReference type="PaxDb" id="3708-A0A078FWV7"/>
<gene>
    <name evidence="1" type="primary">BnaC01g27080D</name>
    <name evidence="1" type="ORF">GSBRNA2T00001774001</name>
</gene>
<dbReference type="Gramene" id="CDY17584">
    <property type="protein sequence ID" value="CDY17584"/>
    <property type="gene ID" value="GSBRNA2T00001774001"/>
</dbReference>
<sequence length="25" mass="2871">MMVTALQILFSLIRYVTETIRSVSV</sequence>
<dbReference type="AlphaFoldDB" id="A0A078FWV7"/>
<accession>A0A078FWV7</accession>
<evidence type="ECO:0000313" key="2">
    <source>
        <dbReference type="Proteomes" id="UP000028999"/>
    </source>
</evidence>
<organism evidence="1 2">
    <name type="scientific">Brassica napus</name>
    <name type="common">Rape</name>
    <dbReference type="NCBI Taxonomy" id="3708"/>
    <lineage>
        <taxon>Eukaryota</taxon>
        <taxon>Viridiplantae</taxon>
        <taxon>Streptophyta</taxon>
        <taxon>Embryophyta</taxon>
        <taxon>Tracheophyta</taxon>
        <taxon>Spermatophyta</taxon>
        <taxon>Magnoliopsida</taxon>
        <taxon>eudicotyledons</taxon>
        <taxon>Gunneridae</taxon>
        <taxon>Pentapetalae</taxon>
        <taxon>rosids</taxon>
        <taxon>malvids</taxon>
        <taxon>Brassicales</taxon>
        <taxon>Brassicaceae</taxon>
        <taxon>Brassiceae</taxon>
        <taxon>Brassica</taxon>
    </lineage>
</organism>
<keyword evidence="2" id="KW-1185">Reference proteome</keyword>
<proteinExistence type="predicted"/>
<name>A0A078FWV7_BRANA</name>